<proteinExistence type="predicted"/>
<comment type="caution">
    <text evidence="2">The sequence shown here is derived from an EMBL/GenBank/DDBJ whole genome shotgun (WGS) entry which is preliminary data.</text>
</comment>
<dbReference type="InterPro" id="IPR004360">
    <property type="entry name" value="Glyas_Fos-R_dOase_dom"/>
</dbReference>
<accession>A0A9E5MNC4</accession>
<keyword evidence="3" id="KW-1185">Reference proteome</keyword>
<dbReference type="PANTHER" id="PTHR35006:SF2">
    <property type="entry name" value="GLYOXALASE FAMILY PROTEIN (AFU_ORTHOLOGUE AFUA_5G14830)"/>
    <property type="match status" value="1"/>
</dbReference>
<organism evidence="2 3">
    <name type="scientific">Pseudomaricurvus hydrocarbonicus</name>
    <dbReference type="NCBI Taxonomy" id="1470433"/>
    <lineage>
        <taxon>Bacteria</taxon>
        <taxon>Pseudomonadati</taxon>
        <taxon>Pseudomonadota</taxon>
        <taxon>Gammaproteobacteria</taxon>
        <taxon>Cellvibrionales</taxon>
        <taxon>Cellvibrionaceae</taxon>
        <taxon>Pseudomaricurvus</taxon>
    </lineage>
</organism>
<dbReference type="AlphaFoldDB" id="A0A9E5MNC4"/>
<gene>
    <name evidence="2" type="ORF">G8770_18040</name>
</gene>
<evidence type="ECO:0000313" key="2">
    <source>
        <dbReference type="EMBL" id="NHO67449.1"/>
    </source>
</evidence>
<dbReference type="InterPro" id="IPR029068">
    <property type="entry name" value="Glyas_Bleomycin-R_OHBP_Dase"/>
</dbReference>
<dbReference type="Gene3D" id="3.10.180.10">
    <property type="entry name" value="2,3-Dihydroxybiphenyl 1,2-Dioxygenase, domain 1"/>
    <property type="match status" value="1"/>
</dbReference>
<feature type="domain" description="VOC" evidence="1">
    <location>
        <begin position="1"/>
        <end position="123"/>
    </location>
</feature>
<dbReference type="RefSeq" id="WP_167190182.1">
    <property type="nucleotide sequence ID" value="NZ_JAAONZ010000017.1"/>
</dbReference>
<dbReference type="CDD" id="cd07262">
    <property type="entry name" value="VOC_like"/>
    <property type="match status" value="1"/>
</dbReference>
<name>A0A9E5MNC4_9GAMM</name>
<dbReference type="Pfam" id="PF00903">
    <property type="entry name" value="Glyoxalase"/>
    <property type="match status" value="1"/>
</dbReference>
<protein>
    <submittedName>
        <fullName evidence="2">VOC family protein</fullName>
    </submittedName>
</protein>
<dbReference type="PANTHER" id="PTHR35006">
    <property type="entry name" value="GLYOXALASE FAMILY PROTEIN (AFU_ORTHOLOGUE AFUA_5G14830)"/>
    <property type="match status" value="1"/>
</dbReference>
<dbReference type="InterPro" id="IPR037523">
    <property type="entry name" value="VOC_core"/>
</dbReference>
<sequence length="126" mass="13382">MITHINLGSNNLEAAEAFYNELLSLFGGKQTFKSERTVYFTLGEGNGANLAINTPFDGNPATTGNGSMVALGAVDTNQVDAVYRKALELGGRCEGEPGERLGGAMYAAYFRDLDGNKLAVFCQPGH</sequence>
<reference evidence="2" key="1">
    <citation type="submission" date="2020-03" db="EMBL/GenBank/DDBJ databases">
        <authorList>
            <person name="Guo F."/>
        </authorList>
    </citation>
    <scope>NUCLEOTIDE SEQUENCE</scope>
    <source>
        <strain evidence="2">JCM 30134</strain>
    </source>
</reference>
<evidence type="ECO:0000259" key="1">
    <source>
        <dbReference type="PROSITE" id="PS51819"/>
    </source>
</evidence>
<evidence type="ECO:0000313" key="3">
    <source>
        <dbReference type="Proteomes" id="UP000787472"/>
    </source>
</evidence>
<dbReference type="SUPFAM" id="SSF54593">
    <property type="entry name" value="Glyoxalase/Bleomycin resistance protein/Dihydroxybiphenyl dioxygenase"/>
    <property type="match status" value="1"/>
</dbReference>
<dbReference type="Proteomes" id="UP000787472">
    <property type="component" value="Unassembled WGS sequence"/>
</dbReference>
<dbReference type="EMBL" id="JAAONZ010000017">
    <property type="protein sequence ID" value="NHO67449.1"/>
    <property type="molecule type" value="Genomic_DNA"/>
</dbReference>
<dbReference type="PROSITE" id="PS51819">
    <property type="entry name" value="VOC"/>
    <property type="match status" value="1"/>
</dbReference>